<feature type="transmembrane region" description="Helical" evidence="1">
    <location>
        <begin position="125"/>
        <end position="145"/>
    </location>
</feature>
<protein>
    <submittedName>
        <fullName evidence="2">Uncharacterized protein</fullName>
    </submittedName>
</protein>
<keyword evidence="3" id="KW-1185">Reference proteome</keyword>
<gene>
    <name evidence="2" type="ORF">GCM10022224_036300</name>
</gene>
<proteinExistence type="predicted"/>
<organism evidence="2 3">
    <name type="scientific">Nonomuraea antimicrobica</name>
    <dbReference type="NCBI Taxonomy" id="561173"/>
    <lineage>
        <taxon>Bacteria</taxon>
        <taxon>Bacillati</taxon>
        <taxon>Actinomycetota</taxon>
        <taxon>Actinomycetes</taxon>
        <taxon>Streptosporangiales</taxon>
        <taxon>Streptosporangiaceae</taxon>
        <taxon>Nonomuraea</taxon>
    </lineage>
</organism>
<evidence type="ECO:0000313" key="2">
    <source>
        <dbReference type="EMBL" id="GAA3668949.1"/>
    </source>
</evidence>
<reference evidence="3" key="1">
    <citation type="journal article" date="2019" name="Int. J. Syst. Evol. Microbiol.">
        <title>The Global Catalogue of Microorganisms (GCM) 10K type strain sequencing project: providing services to taxonomists for standard genome sequencing and annotation.</title>
        <authorList>
            <consortium name="The Broad Institute Genomics Platform"/>
            <consortium name="The Broad Institute Genome Sequencing Center for Infectious Disease"/>
            <person name="Wu L."/>
            <person name="Ma J."/>
        </authorList>
    </citation>
    <scope>NUCLEOTIDE SEQUENCE [LARGE SCALE GENOMIC DNA]</scope>
    <source>
        <strain evidence="3">JCM 16904</strain>
    </source>
</reference>
<keyword evidence="1" id="KW-0472">Membrane</keyword>
<keyword evidence="1" id="KW-0812">Transmembrane</keyword>
<feature type="transmembrane region" description="Helical" evidence="1">
    <location>
        <begin position="102"/>
        <end position="119"/>
    </location>
</feature>
<dbReference type="Proteomes" id="UP001500902">
    <property type="component" value="Unassembled WGS sequence"/>
</dbReference>
<feature type="transmembrane region" description="Helical" evidence="1">
    <location>
        <begin position="7"/>
        <end position="27"/>
    </location>
</feature>
<feature type="transmembrane region" description="Helical" evidence="1">
    <location>
        <begin position="72"/>
        <end position="90"/>
    </location>
</feature>
<name>A0ABP7BUH6_9ACTN</name>
<dbReference type="EMBL" id="BAAAZP010000074">
    <property type="protein sequence ID" value="GAA3668949.1"/>
    <property type="molecule type" value="Genomic_DNA"/>
</dbReference>
<sequence length="147" mass="15861">MRSRLTILAEVATVAALMVAVMTFLNWDERAPWGEGHLSDPSNPEQAQLPVAVPTLVERLQLFGSNQDFGRLLLWGIGLYILLGALALIVSGEYGGSVRAGLWLLLALAVTGAWLWLFWGSLNVFGIILLGIGLVIVGIACLTYLDV</sequence>
<evidence type="ECO:0000256" key="1">
    <source>
        <dbReference type="SAM" id="Phobius"/>
    </source>
</evidence>
<dbReference type="RefSeq" id="WP_344878651.1">
    <property type="nucleotide sequence ID" value="NZ_BAAAZP010000074.1"/>
</dbReference>
<comment type="caution">
    <text evidence="2">The sequence shown here is derived from an EMBL/GenBank/DDBJ whole genome shotgun (WGS) entry which is preliminary data.</text>
</comment>
<accession>A0ABP7BUH6</accession>
<keyword evidence="1" id="KW-1133">Transmembrane helix</keyword>
<evidence type="ECO:0000313" key="3">
    <source>
        <dbReference type="Proteomes" id="UP001500902"/>
    </source>
</evidence>